<comment type="caution">
    <text evidence="5">The sequence shown here is derived from an EMBL/GenBank/DDBJ whole genome shotgun (WGS) entry which is preliminary data.</text>
</comment>
<sequence length="771" mass="87647">MKDVNMLDGIFKESQVTLLDGIFRESQNKGKEYLIYLDVDRLIAPCYEGAGHAAKKPRYGGWESTGIAGHSIGHWLSAAASMYAVTKDKILLKKLEYAVDELSYVQSLDRAGYVSGFSRECFDKTFTGDFEVDNFSLAGGWVPWYSIHKIYAGLIDVYTLTGNQKALDAVILLADWAKKGTDNLTDEQFQRMLICEHGGMNEAMADLYMITGNEDYLDLAKRFCHQAILEPLSKGIDILEGKHANTQIPKVIGAAKLYELTGNEDYKNAALYFWKVVTENRSYIIGGNSIGEHFGPADKETLGIETLETCNTYNMLKLTEHLFKWSRKAEYMDYYERALYNHILASQDPDSGMKTYFVATQPGHFKVYCSPDNSFWCCTGTGMENPARYTRCIFYQEQENLFLNLFIASELESEDRKLKIRQETDFPRSNKVRLLFEQANGDKLKLHIRVPYWVTESFSVLVNGEIADSSSAEGYVTIDAEWETGDTIEFVLPMGLHAYTAKDNPLKTGFMYGPVVLAGALGNENFPESDILGDHLKLNNHPLIEVPSLVADKNNLEEWIKPVEGSPLKFETEAIGQPGNIKVILIPFYELHHQRYTLYWNLMDETTYETFVDKEKEELERLRSITVDAVQPGEQQPEIEHGIQSQNSQSDYFNVVQKSWRDVRGEGFFSYEMAVEPEKQMYLQVTYYGRDNTLYTDGKVFERYFQILVNGEVIAEQQLTGKLSDGLIDMNYEIPLHLTQEKQKVEVKFQSEQGKAAGGVYGVRIVNSISS</sequence>
<feature type="domain" description="DUF4986" evidence="2">
    <location>
        <begin position="539"/>
        <end position="600"/>
    </location>
</feature>
<dbReference type="Pfam" id="PF20736">
    <property type="entry name" value="Glyco_hydro127M"/>
    <property type="match status" value="1"/>
</dbReference>
<feature type="domain" description="Glycoside hydrolase GH146 substrate-binding" evidence="3">
    <location>
        <begin position="622"/>
        <end position="765"/>
    </location>
</feature>
<dbReference type="InterPro" id="IPR046544">
    <property type="entry name" value="GH146_SB_dom"/>
</dbReference>
<evidence type="ECO:0000313" key="5">
    <source>
        <dbReference type="EMBL" id="TCN26109.1"/>
    </source>
</evidence>
<accession>A0A4R2BJ58</accession>
<dbReference type="PANTHER" id="PTHR31151">
    <property type="entry name" value="PROLINE-TRNA LIGASE (DUF1680)"/>
    <property type="match status" value="1"/>
</dbReference>
<evidence type="ECO:0000313" key="6">
    <source>
        <dbReference type="Proteomes" id="UP000295689"/>
    </source>
</evidence>
<evidence type="ECO:0000259" key="4">
    <source>
        <dbReference type="Pfam" id="PF20736"/>
    </source>
</evidence>
<dbReference type="InterPro" id="IPR032275">
    <property type="entry name" value="DUF4986"/>
</dbReference>
<dbReference type="GO" id="GO:0005975">
    <property type="term" value="P:carbohydrate metabolic process"/>
    <property type="evidence" value="ECO:0007669"/>
    <property type="project" value="InterPro"/>
</dbReference>
<reference evidence="5 6" key="1">
    <citation type="journal article" date="2015" name="Stand. Genomic Sci.">
        <title>Genomic Encyclopedia of Bacterial and Archaeal Type Strains, Phase III: the genomes of soil and plant-associated and newly described type strains.</title>
        <authorList>
            <person name="Whitman W.B."/>
            <person name="Woyke T."/>
            <person name="Klenk H.P."/>
            <person name="Zhou Y."/>
            <person name="Lilburn T.G."/>
            <person name="Beck B.J."/>
            <person name="De Vos P."/>
            <person name="Vandamme P."/>
            <person name="Eisen J.A."/>
            <person name="Garrity G."/>
            <person name="Hugenholtz P."/>
            <person name="Kyrpides N.C."/>
        </authorList>
    </citation>
    <scope>NUCLEOTIDE SEQUENCE [LARGE SCALE GENOMIC DNA]</scope>
    <source>
        <strain evidence="5 6">CV53</strain>
    </source>
</reference>
<organism evidence="5 6">
    <name type="scientific">Mesobacillus foraminis</name>
    <dbReference type="NCBI Taxonomy" id="279826"/>
    <lineage>
        <taxon>Bacteria</taxon>
        <taxon>Bacillati</taxon>
        <taxon>Bacillota</taxon>
        <taxon>Bacilli</taxon>
        <taxon>Bacillales</taxon>
        <taxon>Bacillaceae</taxon>
        <taxon>Mesobacillus</taxon>
    </lineage>
</organism>
<evidence type="ECO:0000259" key="2">
    <source>
        <dbReference type="Pfam" id="PF16375"/>
    </source>
</evidence>
<dbReference type="InterPro" id="IPR012878">
    <property type="entry name" value="Beta-AFase-like_GH127_cat"/>
</dbReference>
<dbReference type="Proteomes" id="UP000295689">
    <property type="component" value="Unassembled WGS sequence"/>
</dbReference>
<protein>
    <submittedName>
        <fullName evidence="5">Uncharacterized protein</fullName>
    </submittedName>
</protein>
<dbReference type="Gene3D" id="1.50.10.20">
    <property type="match status" value="1"/>
</dbReference>
<dbReference type="EMBL" id="SLVV01000004">
    <property type="protein sequence ID" value="TCN26109.1"/>
    <property type="molecule type" value="Genomic_DNA"/>
</dbReference>
<dbReference type="RefSeq" id="WP_241993854.1">
    <property type="nucleotide sequence ID" value="NZ_JABUHM010000009.1"/>
</dbReference>
<proteinExistence type="predicted"/>
<dbReference type="SUPFAM" id="SSF48208">
    <property type="entry name" value="Six-hairpin glycosidases"/>
    <property type="match status" value="1"/>
</dbReference>
<evidence type="ECO:0000259" key="1">
    <source>
        <dbReference type="Pfam" id="PF07944"/>
    </source>
</evidence>
<dbReference type="Pfam" id="PF16375">
    <property type="entry name" value="DUF4986"/>
    <property type="match status" value="1"/>
</dbReference>
<name>A0A4R2BJ58_9BACI</name>
<dbReference type="PANTHER" id="PTHR31151:SF0">
    <property type="entry name" value="PROLINE-TRNA LIGASE (DUF1680)"/>
    <property type="match status" value="1"/>
</dbReference>
<keyword evidence="6" id="KW-1185">Reference proteome</keyword>
<dbReference type="InterPro" id="IPR049046">
    <property type="entry name" value="Beta-AFase-like_GH127_middle"/>
</dbReference>
<feature type="domain" description="Non-reducing end beta-L-arabinofuranosidase-like GH127 catalytic" evidence="1">
    <location>
        <begin position="15"/>
        <end position="390"/>
    </location>
</feature>
<dbReference type="Pfam" id="PF07944">
    <property type="entry name" value="Beta-AFase-like_GH127_cat"/>
    <property type="match status" value="1"/>
</dbReference>
<feature type="domain" description="Non-reducing end beta-L-arabinofuranosidase-like GH127 middle" evidence="4">
    <location>
        <begin position="401"/>
        <end position="494"/>
    </location>
</feature>
<dbReference type="AlphaFoldDB" id="A0A4R2BJ58"/>
<evidence type="ECO:0000259" key="3">
    <source>
        <dbReference type="Pfam" id="PF20620"/>
    </source>
</evidence>
<dbReference type="Pfam" id="PF20620">
    <property type="entry name" value="DUF6805"/>
    <property type="match status" value="1"/>
</dbReference>
<gene>
    <name evidence="5" type="ORF">EV146_104216</name>
</gene>
<dbReference type="InterPro" id="IPR008928">
    <property type="entry name" value="6-hairpin_glycosidase_sf"/>
</dbReference>